<evidence type="ECO:0000259" key="7">
    <source>
        <dbReference type="PROSITE" id="PS50928"/>
    </source>
</evidence>
<dbReference type="InterPro" id="IPR035906">
    <property type="entry name" value="MetI-like_sf"/>
</dbReference>
<evidence type="ECO:0000256" key="2">
    <source>
        <dbReference type="ARBA" id="ARBA00022692"/>
    </source>
</evidence>
<keyword evidence="6" id="KW-1003">Cell membrane</keyword>
<evidence type="ECO:0000256" key="6">
    <source>
        <dbReference type="RuleBase" id="RU363054"/>
    </source>
</evidence>
<dbReference type="GO" id="GO:0005886">
    <property type="term" value="C:plasma membrane"/>
    <property type="evidence" value="ECO:0007669"/>
    <property type="project" value="UniProtKB-SubCell"/>
</dbReference>
<evidence type="ECO:0000256" key="1">
    <source>
        <dbReference type="ARBA" id="ARBA00004651"/>
    </source>
</evidence>
<evidence type="ECO:0000256" key="3">
    <source>
        <dbReference type="ARBA" id="ARBA00022989"/>
    </source>
</evidence>
<dbReference type="PANTHER" id="PTHR42727">
    <property type="entry name" value="PHOSPHATE TRANSPORT SYSTEM PERMEASE PROTEIN"/>
    <property type="match status" value="1"/>
</dbReference>
<dbReference type="GO" id="GO:0006817">
    <property type="term" value="P:phosphate ion transport"/>
    <property type="evidence" value="ECO:0007669"/>
    <property type="project" value="UniProtKB-KW"/>
</dbReference>
<proteinExistence type="inferred from homology"/>
<comment type="function">
    <text evidence="6">Part of the binding-protein-dependent transport system for phosphate; probably responsible for the translocation of the substrate across the membrane.</text>
</comment>
<evidence type="ECO:0000256" key="4">
    <source>
        <dbReference type="ARBA" id="ARBA00023136"/>
    </source>
</evidence>
<dbReference type="PANTHER" id="PTHR42727:SF1">
    <property type="entry name" value="PHOSPHATE TRANSPORT SYSTEM PERMEASE"/>
    <property type="match status" value="1"/>
</dbReference>
<dbReference type="PATRIC" id="fig|1265738.3.peg.4109"/>
<keyword evidence="5" id="KW-0813">Transport</keyword>
<dbReference type="AlphaFoldDB" id="M5RIF3"/>
<dbReference type="EMBL" id="ANOG01000591">
    <property type="protein sequence ID" value="EMI18971.1"/>
    <property type="molecule type" value="Genomic_DNA"/>
</dbReference>
<keyword evidence="4 5" id="KW-0472">Membrane</keyword>
<feature type="transmembrane region" description="Helical" evidence="5">
    <location>
        <begin position="168"/>
        <end position="188"/>
    </location>
</feature>
<reference evidence="8 9" key="1">
    <citation type="journal article" date="2013" name="Mar. Genomics">
        <title>Expression of sulfatases in Rhodopirellula baltica and the diversity of sulfatases in the genus Rhodopirellula.</title>
        <authorList>
            <person name="Wegner C.E."/>
            <person name="Richter-Heitmann T."/>
            <person name="Klindworth A."/>
            <person name="Klockow C."/>
            <person name="Richter M."/>
            <person name="Achstetter T."/>
            <person name="Glockner F.O."/>
            <person name="Harder J."/>
        </authorList>
    </citation>
    <scope>NUCLEOTIDE SEQUENCE [LARGE SCALE GENOMIC DNA]</scope>
    <source>
        <strain evidence="8 9">SM1</strain>
    </source>
</reference>
<keyword evidence="3 5" id="KW-1133">Transmembrane helix</keyword>
<organism evidence="8 9">
    <name type="scientific">Rhodopirellula maiorica SM1</name>
    <dbReference type="NCBI Taxonomy" id="1265738"/>
    <lineage>
        <taxon>Bacteria</taxon>
        <taxon>Pseudomonadati</taxon>
        <taxon>Planctomycetota</taxon>
        <taxon>Planctomycetia</taxon>
        <taxon>Pirellulales</taxon>
        <taxon>Pirellulaceae</taxon>
        <taxon>Novipirellula</taxon>
    </lineage>
</organism>
<comment type="similarity">
    <text evidence="6">Belongs to the binding-protein-dependent transport system permease family. CysTW subfamily.</text>
</comment>
<sequence>MRFAVHFGASRPRSKRTINQTKLVREFRYRKMIFMSVTNATNDITSIVHHPSRRRSPIAAQIRDRVVRTMLFLSASLSIAITFTIIFVLFRETFRFFGMEGVSVGNFLGSAKWSPLFSGEIGIWPLVAGTMLVTAVAMIVALPLGLVTAVYLSEYAPRKLRSTLKPTLEILAGIPTVVYGYFALTVITPGLKFFHEGFNVFNAFSAGLAVGILCLPTVCSLSEDALHAVPRSLRDAAYGLGGTRFDVATKVVVPAALSGLVSAFLLAIARAIGETMIVALAAGATARMTMDPRNEIQTMTGWMVQMALGDASHEGMEYYSMYAVAAVLFVMTFSLTVLGNIVRMRFREAYE</sequence>
<dbReference type="SUPFAM" id="SSF161098">
    <property type="entry name" value="MetI-like"/>
    <property type="match status" value="1"/>
</dbReference>
<feature type="transmembrane region" description="Helical" evidence="5">
    <location>
        <begin position="200"/>
        <end position="221"/>
    </location>
</feature>
<protein>
    <recommendedName>
        <fullName evidence="6">Phosphate transport system permease protein</fullName>
    </recommendedName>
</protein>
<evidence type="ECO:0000313" key="8">
    <source>
        <dbReference type="EMBL" id="EMI18971.1"/>
    </source>
</evidence>
<dbReference type="NCBIfam" id="TIGR02138">
    <property type="entry name" value="phosphate_pstC"/>
    <property type="match status" value="1"/>
</dbReference>
<feature type="transmembrane region" description="Helical" evidence="5">
    <location>
        <begin position="319"/>
        <end position="342"/>
    </location>
</feature>
<dbReference type="InterPro" id="IPR000515">
    <property type="entry name" value="MetI-like"/>
</dbReference>
<feature type="transmembrane region" description="Helical" evidence="5">
    <location>
        <begin position="251"/>
        <end position="272"/>
    </location>
</feature>
<gene>
    <name evidence="8" type="ORF">RMSM_04104</name>
</gene>
<accession>M5RIF3</accession>
<comment type="caution">
    <text evidence="8">The sequence shown here is derived from an EMBL/GenBank/DDBJ whole genome shotgun (WGS) entry which is preliminary data.</text>
</comment>
<feature type="transmembrane region" description="Helical" evidence="5">
    <location>
        <begin position="123"/>
        <end position="147"/>
    </location>
</feature>
<dbReference type="Pfam" id="PF00528">
    <property type="entry name" value="BPD_transp_1"/>
    <property type="match status" value="1"/>
</dbReference>
<feature type="domain" description="ABC transmembrane type-1" evidence="7">
    <location>
        <begin position="127"/>
        <end position="339"/>
    </location>
</feature>
<keyword evidence="9" id="KW-1185">Reference proteome</keyword>
<dbReference type="InterPro" id="IPR011864">
    <property type="entry name" value="Phosphate_PstC"/>
</dbReference>
<feature type="transmembrane region" description="Helical" evidence="5">
    <location>
        <begin position="70"/>
        <end position="90"/>
    </location>
</feature>
<keyword evidence="2 5" id="KW-0812">Transmembrane</keyword>
<dbReference type="CDD" id="cd06261">
    <property type="entry name" value="TM_PBP2"/>
    <property type="match status" value="1"/>
</dbReference>
<name>M5RIF3_9BACT</name>
<evidence type="ECO:0000313" key="9">
    <source>
        <dbReference type="Proteomes" id="UP000011991"/>
    </source>
</evidence>
<dbReference type="Gene3D" id="1.10.3720.10">
    <property type="entry name" value="MetI-like"/>
    <property type="match status" value="1"/>
</dbReference>
<dbReference type="PROSITE" id="PS50928">
    <property type="entry name" value="ABC_TM1"/>
    <property type="match status" value="1"/>
</dbReference>
<keyword evidence="6" id="KW-0592">Phosphate transport</keyword>
<comment type="subcellular location">
    <subcellularLocation>
        <location evidence="1 5">Cell membrane</location>
        <topology evidence="1 5">Multi-pass membrane protein</topology>
    </subcellularLocation>
</comment>
<evidence type="ECO:0000256" key="5">
    <source>
        <dbReference type="RuleBase" id="RU363032"/>
    </source>
</evidence>
<dbReference type="GO" id="GO:0005315">
    <property type="term" value="F:phosphate transmembrane transporter activity"/>
    <property type="evidence" value="ECO:0007669"/>
    <property type="project" value="InterPro"/>
</dbReference>
<dbReference type="Proteomes" id="UP000011991">
    <property type="component" value="Unassembled WGS sequence"/>
</dbReference>